<name>A0A3B1E0H0_9ZZZZ</name>
<dbReference type="EMBL" id="UOGJ01000026">
    <property type="protein sequence ID" value="VAX35047.1"/>
    <property type="molecule type" value="Genomic_DNA"/>
</dbReference>
<reference evidence="2" key="1">
    <citation type="submission" date="2018-06" db="EMBL/GenBank/DDBJ databases">
        <authorList>
            <person name="Zhirakovskaya E."/>
        </authorList>
    </citation>
    <scope>NUCLEOTIDE SEQUENCE</scope>
</reference>
<proteinExistence type="predicted"/>
<accession>A0A3B1E0H0</accession>
<sequence length="382" mass="44525">MLLKKFLSFSLLLFIFPSILHAGFFSTKKQPVRIAILKNRDSFVVSVRGTYRIIDPLSKKEIFKGRRLRKSRVIIQDNGIHIGRQFYAFKRLQIIAKKDVTLYAKGKHQRYRGIIDIQIHKNKLMVINVLPLEAYIRGVLYHEVPHKWPLEVIKAQAVAARTYALYRIEQNKNQFYDVTSDIYSQVYGGRSAERHRTNIAADRTRGEVLMYKGRILPTYFHSTCGGHTEDVRELWKHDLEPLYGAKCDYCRLSPIYSWKKNFQSKEIQEKLNQQGYKVGLIEEIKILSKNKSGRIKMLKITDRDGKVIEISGIKFRSTLGPNNLKSNFYDIEMKGYYFDVIGNGWGHGVGMCQWGAHQMAQERLGYKKILGFYYPGSKIHRF</sequence>
<dbReference type="GO" id="GO:0030288">
    <property type="term" value="C:outer membrane-bounded periplasmic space"/>
    <property type="evidence" value="ECO:0007669"/>
    <property type="project" value="TreeGrafter"/>
</dbReference>
<dbReference type="AlphaFoldDB" id="A0A3B1E0H0"/>
<dbReference type="InterPro" id="IPR013693">
    <property type="entry name" value="SpoIID/LytB_N"/>
</dbReference>
<evidence type="ECO:0000259" key="1">
    <source>
        <dbReference type="Pfam" id="PF08486"/>
    </source>
</evidence>
<dbReference type="PANTHER" id="PTHR30032:SF4">
    <property type="entry name" value="AMIDASE ENHANCER"/>
    <property type="match status" value="1"/>
</dbReference>
<dbReference type="GO" id="GO:0030435">
    <property type="term" value="P:sporulation resulting in formation of a cellular spore"/>
    <property type="evidence" value="ECO:0007669"/>
    <property type="project" value="InterPro"/>
</dbReference>
<evidence type="ECO:0000313" key="2">
    <source>
        <dbReference type="EMBL" id="VAX35047.1"/>
    </source>
</evidence>
<dbReference type="InterPro" id="IPR013486">
    <property type="entry name" value="SpoIID/LytB"/>
</dbReference>
<dbReference type="NCBIfam" id="TIGR02669">
    <property type="entry name" value="SpoIID_LytB"/>
    <property type="match status" value="1"/>
</dbReference>
<dbReference type="Pfam" id="PF08486">
    <property type="entry name" value="SpoIID"/>
    <property type="match status" value="1"/>
</dbReference>
<dbReference type="PANTHER" id="PTHR30032">
    <property type="entry name" value="N-ACETYLMURAMOYL-L-ALANINE AMIDASE-RELATED"/>
    <property type="match status" value="1"/>
</dbReference>
<dbReference type="InterPro" id="IPR051922">
    <property type="entry name" value="Bact_Sporulation_Assoc"/>
</dbReference>
<gene>
    <name evidence="2" type="ORF">MNBD_UNCLBAC01-188</name>
</gene>
<protein>
    <recommendedName>
        <fullName evidence="1">Sporulation stage II protein D amidase enhancer LytB N-terminal domain-containing protein</fullName>
    </recommendedName>
</protein>
<organism evidence="2">
    <name type="scientific">hydrothermal vent metagenome</name>
    <dbReference type="NCBI Taxonomy" id="652676"/>
    <lineage>
        <taxon>unclassified sequences</taxon>
        <taxon>metagenomes</taxon>
        <taxon>ecological metagenomes</taxon>
    </lineage>
</organism>
<feature type="domain" description="Sporulation stage II protein D amidase enhancer LytB N-terminal" evidence="1">
    <location>
        <begin position="121"/>
        <end position="211"/>
    </location>
</feature>